<evidence type="ECO:0008006" key="8">
    <source>
        <dbReference type="Google" id="ProtNLM"/>
    </source>
</evidence>
<evidence type="ECO:0000256" key="1">
    <source>
        <dbReference type="ARBA" id="ARBA00008834"/>
    </source>
</evidence>
<dbReference type="SUPFAM" id="SSF51126">
    <property type="entry name" value="Pectin lyase-like"/>
    <property type="match status" value="1"/>
</dbReference>
<dbReference type="GO" id="GO:0005975">
    <property type="term" value="P:carbohydrate metabolic process"/>
    <property type="evidence" value="ECO:0007669"/>
    <property type="project" value="InterPro"/>
</dbReference>
<keyword evidence="3 4" id="KW-0326">Glycosidase</keyword>
<comment type="similarity">
    <text evidence="1 4">Belongs to the glycosyl hydrolase 28 family.</text>
</comment>
<evidence type="ECO:0000313" key="6">
    <source>
        <dbReference type="EMBL" id="KAG6394858.1"/>
    </source>
</evidence>
<dbReference type="InterPro" id="IPR012334">
    <property type="entry name" value="Pectin_lyas_fold"/>
</dbReference>
<evidence type="ECO:0000313" key="7">
    <source>
        <dbReference type="Proteomes" id="UP000298416"/>
    </source>
</evidence>
<evidence type="ECO:0000313" key="5">
    <source>
        <dbReference type="EMBL" id="KAG6394856.1"/>
    </source>
</evidence>
<reference evidence="5" key="2">
    <citation type="submission" date="2020-08" db="EMBL/GenBank/DDBJ databases">
        <title>Plant Genome Project.</title>
        <authorList>
            <person name="Zhang R.-G."/>
        </authorList>
    </citation>
    <scope>NUCLEOTIDE SEQUENCE</scope>
    <source>
        <strain evidence="5">Huo1</strain>
        <tissue evidence="5">Leaf</tissue>
    </source>
</reference>
<evidence type="ECO:0000256" key="4">
    <source>
        <dbReference type="RuleBase" id="RU361169"/>
    </source>
</evidence>
<evidence type="ECO:0000256" key="2">
    <source>
        <dbReference type="ARBA" id="ARBA00022801"/>
    </source>
</evidence>
<comment type="caution">
    <text evidence="5">The sequence shown here is derived from an EMBL/GenBank/DDBJ whole genome shotgun (WGS) entry which is preliminary data.</text>
</comment>
<dbReference type="GO" id="GO:0004650">
    <property type="term" value="F:polygalacturonase activity"/>
    <property type="evidence" value="ECO:0007669"/>
    <property type="project" value="InterPro"/>
</dbReference>
<protein>
    <recommendedName>
        <fullName evidence="8">Galacturan 1,4-alpha-galacturonidase</fullName>
    </recommendedName>
</protein>
<dbReference type="Gene3D" id="2.160.20.10">
    <property type="entry name" value="Single-stranded right-handed beta-helix, Pectin lyase-like"/>
    <property type="match status" value="1"/>
</dbReference>
<dbReference type="InterPro" id="IPR011050">
    <property type="entry name" value="Pectin_lyase_fold/virulence"/>
</dbReference>
<dbReference type="PANTHER" id="PTHR31339">
    <property type="entry name" value="PECTIN LYASE-RELATED"/>
    <property type="match status" value="1"/>
</dbReference>
<dbReference type="EMBL" id="PNBA02000017">
    <property type="protein sequence ID" value="KAG6394856.1"/>
    <property type="molecule type" value="Genomic_DNA"/>
</dbReference>
<reference evidence="5" key="1">
    <citation type="submission" date="2018-01" db="EMBL/GenBank/DDBJ databases">
        <authorList>
            <person name="Mao J.F."/>
        </authorList>
    </citation>
    <scope>NUCLEOTIDE SEQUENCE</scope>
    <source>
        <strain evidence="5">Huo1</strain>
        <tissue evidence="5">Leaf</tissue>
    </source>
</reference>
<dbReference type="PANTHER" id="PTHR31339:SF66">
    <property type="entry name" value="OS06G0106800 PROTEIN"/>
    <property type="match status" value="1"/>
</dbReference>
<name>A0A8X8Z7P0_SALSN</name>
<dbReference type="AlphaFoldDB" id="A0A8X8Z7P0"/>
<dbReference type="EMBL" id="PNBA02000017">
    <property type="protein sequence ID" value="KAG6394858.1"/>
    <property type="molecule type" value="Genomic_DNA"/>
</dbReference>
<proteinExistence type="inferred from homology"/>
<dbReference type="InterPro" id="IPR000743">
    <property type="entry name" value="Glyco_hydro_28"/>
</dbReference>
<gene>
    <name evidence="5" type="ORF">SASPL_145446</name>
    <name evidence="6" type="ORF">SASPL_145448</name>
</gene>
<dbReference type="Pfam" id="PF00295">
    <property type="entry name" value="Glyco_hydro_28"/>
    <property type="match status" value="1"/>
</dbReference>
<organism evidence="5">
    <name type="scientific">Salvia splendens</name>
    <name type="common">Scarlet sage</name>
    <dbReference type="NCBI Taxonomy" id="180675"/>
    <lineage>
        <taxon>Eukaryota</taxon>
        <taxon>Viridiplantae</taxon>
        <taxon>Streptophyta</taxon>
        <taxon>Embryophyta</taxon>
        <taxon>Tracheophyta</taxon>
        <taxon>Spermatophyta</taxon>
        <taxon>Magnoliopsida</taxon>
        <taxon>eudicotyledons</taxon>
        <taxon>Gunneridae</taxon>
        <taxon>Pentapetalae</taxon>
        <taxon>asterids</taxon>
        <taxon>lamiids</taxon>
        <taxon>Lamiales</taxon>
        <taxon>Lamiaceae</taxon>
        <taxon>Nepetoideae</taxon>
        <taxon>Mentheae</taxon>
        <taxon>Salviinae</taxon>
        <taxon>Salvia</taxon>
        <taxon>Salvia subgen. Calosphace</taxon>
        <taxon>core Calosphace</taxon>
    </lineage>
</organism>
<keyword evidence="2 4" id="KW-0378">Hydrolase</keyword>
<dbReference type="InterPro" id="IPR051801">
    <property type="entry name" value="GH28_Enzymes"/>
</dbReference>
<keyword evidence="7" id="KW-1185">Reference proteome</keyword>
<accession>A0A8X8Z7P0</accession>
<dbReference type="Proteomes" id="UP000298416">
    <property type="component" value="Unassembled WGS sequence"/>
</dbReference>
<evidence type="ECO:0000256" key="3">
    <source>
        <dbReference type="ARBA" id="ARBA00023295"/>
    </source>
</evidence>
<sequence length="503" mass="55104">MNAMSNTTSYTKPHYFSIDLISFFLQIMEKLLTFILLGLVFVSTAESRDHKSFKEQIPYSAINCRKHIAYLTDFGGKGDGVTSNSAAFKAAVANLSKVASDGGALLVVPPGKWLTGSFGLASHFTLYIHQKAVILASQEESDYPLIDPLPSYGSGREAPGKRFSSLIVGTNLTDVVVTGGNGTIDGQGEIWWKKFKAKKLKHTRPYLIEILHSTHLQISDLTLTNSPSWHIHPTYCSNVILERLTILAPVDVPNTDGINPDSCTDTRIRDSYVVSGDDCIAVKSGWDHHGINYAKPTQRLSIRGFTCISPKSALIALGSEMSGGIRDVRAEGLRALNSESGIRIKTGVGRGGYVKDIYVRDAEMYTMKYVFWMNGDYGGHPDTGFDPKALPEITNINYRDMVAKNVKIVGALSGIKGDAFTNICISNVTVALENKEKNKEKRFFIGEEKGKKLPWNCTDVGGVSSKVTPKACPELVEKEVDCAFPTDTLAIDKVKLNQCFVNV</sequence>